<name>A0A6B0UKD6_IXORI</name>
<sequence>MRGFLWPSLLDLTGAVLPRVGLPERSAGVDTVPPGRGGAGEALEPLRFASVPPALSSLRQKSSGGLWKVSFSQRMLEMGVPSRERYRSYTNSTFLGSSRVRKYTSTGMLKPA</sequence>
<feature type="chain" id="PRO_5025617491" description="Secreted protein" evidence="1">
    <location>
        <begin position="16"/>
        <end position="112"/>
    </location>
</feature>
<evidence type="ECO:0008006" key="3">
    <source>
        <dbReference type="Google" id="ProtNLM"/>
    </source>
</evidence>
<accession>A0A6B0UKD6</accession>
<feature type="signal peptide" evidence="1">
    <location>
        <begin position="1"/>
        <end position="15"/>
    </location>
</feature>
<evidence type="ECO:0000256" key="1">
    <source>
        <dbReference type="SAM" id="SignalP"/>
    </source>
</evidence>
<evidence type="ECO:0000313" key="2">
    <source>
        <dbReference type="EMBL" id="MXU90115.1"/>
    </source>
</evidence>
<reference evidence="2" key="1">
    <citation type="submission" date="2019-12" db="EMBL/GenBank/DDBJ databases">
        <title>An insight into the sialome of adult female Ixodes ricinus ticks feeding for 6 days.</title>
        <authorList>
            <person name="Perner J."/>
            <person name="Ribeiro J.M.C."/>
        </authorList>
    </citation>
    <scope>NUCLEOTIDE SEQUENCE</scope>
    <source>
        <strain evidence="2">Semi-engorged</strain>
        <tissue evidence="2">Salivary glands</tissue>
    </source>
</reference>
<dbReference type="EMBL" id="GIFC01008032">
    <property type="protein sequence ID" value="MXU90115.1"/>
    <property type="molecule type" value="Transcribed_RNA"/>
</dbReference>
<dbReference type="AlphaFoldDB" id="A0A6B0UKD6"/>
<protein>
    <recommendedName>
        <fullName evidence="3">Secreted protein</fullName>
    </recommendedName>
</protein>
<keyword evidence="1" id="KW-0732">Signal</keyword>
<proteinExistence type="predicted"/>
<organism evidence="2">
    <name type="scientific">Ixodes ricinus</name>
    <name type="common">Common tick</name>
    <name type="synonym">Acarus ricinus</name>
    <dbReference type="NCBI Taxonomy" id="34613"/>
    <lineage>
        <taxon>Eukaryota</taxon>
        <taxon>Metazoa</taxon>
        <taxon>Ecdysozoa</taxon>
        <taxon>Arthropoda</taxon>
        <taxon>Chelicerata</taxon>
        <taxon>Arachnida</taxon>
        <taxon>Acari</taxon>
        <taxon>Parasitiformes</taxon>
        <taxon>Ixodida</taxon>
        <taxon>Ixodoidea</taxon>
        <taxon>Ixodidae</taxon>
        <taxon>Ixodinae</taxon>
        <taxon>Ixodes</taxon>
    </lineage>
</organism>